<dbReference type="AlphaFoldDB" id="X6P987"/>
<name>X6P987_RETFI</name>
<protein>
    <submittedName>
        <fullName evidence="1">Uncharacterized protein</fullName>
    </submittedName>
</protein>
<accession>X6P987</accession>
<reference evidence="1 2" key="1">
    <citation type="journal article" date="2013" name="Curr. Biol.">
        <title>The Genome of the Foraminiferan Reticulomyxa filosa.</title>
        <authorList>
            <person name="Glockner G."/>
            <person name="Hulsmann N."/>
            <person name="Schleicher M."/>
            <person name="Noegel A.A."/>
            <person name="Eichinger L."/>
            <person name="Gallinger C."/>
            <person name="Pawlowski J."/>
            <person name="Sierra R."/>
            <person name="Euteneuer U."/>
            <person name="Pillet L."/>
            <person name="Moustafa A."/>
            <person name="Platzer M."/>
            <person name="Groth M."/>
            <person name="Szafranski K."/>
            <person name="Schliwa M."/>
        </authorList>
    </citation>
    <scope>NUCLEOTIDE SEQUENCE [LARGE SCALE GENOMIC DNA]</scope>
</reference>
<evidence type="ECO:0000313" key="2">
    <source>
        <dbReference type="Proteomes" id="UP000023152"/>
    </source>
</evidence>
<proteinExistence type="predicted"/>
<keyword evidence="2" id="KW-1185">Reference proteome</keyword>
<dbReference type="EMBL" id="ASPP01002774">
    <property type="protein sequence ID" value="ETO34202.1"/>
    <property type="molecule type" value="Genomic_DNA"/>
</dbReference>
<gene>
    <name evidence="1" type="ORF">RFI_02891</name>
</gene>
<organism evidence="1 2">
    <name type="scientific">Reticulomyxa filosa</name>
    <dbReference type="NCBI Taxonomy" id="46433"/>
    <lineage>
        <taxon>Eukaryota</taxon>
        <taxon>Sar</taxon>
        <taxon>Rhizaria</taxon>
        <taxon>Retaria</taxon>
        <taxon>Foraminifera</taxon>
        <taxon>Monothalamids</taxon>
        <taxon>Reticulomyxidae</taxon>
        <taxon>Reticulomyxa</taxon>
    </lineage>
</organism>
<sequence>MAQLVMYKEEIIFCGITACCYSYHTLKNQFKFICECPWSVNSCKRNVVKLVNNKKTNSITLLSFGKVKHQAMVMTYRSVWDNDNEIKRLNNYNRWIPLTDNRKNPIFIERKGEYYRDACVLTSGKNNHLLFIVHQPNNISVFDLNTFQFIKHDNLPSSMLLDFSCFVLRTKSESERQMKKQKKIEMLLFCSDILFSIKYNEYKNTFKFHKLRVCKAIRPLFNYAHICVRDYVLFLEVEFINIQ</sequence>
<comment type="caution">
    <text evidence="1">The sequence shown here is derived from an EMBL/GenBank/DDBJ whole genome shotgun (WGS) entry which is preliminary data.</text>
</comment>
<dbReference type="Proteomes" id="UP000023152">
    <property type="component" value="Unassembled WGS sequence"/>
</dbReference>
<evidence type="ECO:0000313" key="1">
    <source>
        <dbReference type="EMBL" id="ETO34202.1"/>
    </source>
</evidence>